<feature type="domain" description="RNA polymerase sigma-70 region 2" evidence="6">
    <location>
        <begin position="14"/>
        <end position="74"/>
    </location>
</feature>
<dbReference type="EMBL" id="FSRC01000004">
    <property type="protein sequence ID" value="SIO22746.1"/>
    <property type="molecule type" value="Genomic_DNA"/>
</dbReference>
<dbReference type="SUPFAM" id="SSF88946">
    <property type="entry name" value="Sigma2 domain of RNA polymerase sigma factors"/>
    <property type="match status" value="1"/>
</dbReference>
<dbReference type="InterPro" id="IPR036388">
    <property type="entry name" value="WH-like_DNA-bd_sf"/>
</dbReference>
<dbReference type="CDD" id="cd06171">
    <property type="entry name" value="Sigma70_r4"/>
    <property type="match status" value="1"/>
</dbReference>
<evidence type="ECO:0000256" key="2">
    <source>
        <dbReference type="ARBA" id="ARBA00023015"/>
    </source>
</evidence>
<dbReference type="InterPro" id="IPR013249">
    <property type="entry name" value="RNA_pol_sigma70_r4_t2"/>
</dbReference>
<dbReference type="Proteomes" id="UP000185221">
    <property type="component" value="Unassembled WGS sequence"/>
</dbReference>
<gene>
    <name evidence="8" type="ORF">SAMN05444394_3955</name>
</gene>
<organism evidence="8 9">
    <name type="scientific">Algoriphagus halophilus</name>
    <dbReference type="NCBI Taxonomy" id="226505"/>
    <lineage>
        <taxon>Bacteria</taxon>
        <taxon>Pseudomonadati</taxon>
        <taxon>Bacteroidota</taxon>
        <taxon>Cytophagia</taxon>
        <taxon>Cytophagales</taxon>
        <taxon>Cyclobacteriaceae</taxon>
        <taxon>Algoriphagus</taxon>
    </lineage>
</organism>
<dbReference type="GO" id="GO:0006352">
    <property type="term" value="P:DNA-templated transcription initiation"/>
    <property type="evidence" value="ECO:0007669"/>
    <property type="project" value="InterPro"/>
</dbReference>
<proteinExistence type="inferred from homology"/>
<dbReference type="InterPro" id="IPR007627">
    <property type="entry name" value="RNA_pol_sigma70_r2"/>
</dbReference>
<keyword evidence="3" id="KW-0731">Sigma factor</keyword>
<dbReference type="OrthoDB" id="795989at2"/>
<dbReference type="Gene3D" id="1.10.10.10">
    <property type="entry name" value="Winged helix-like DNA-binding domain superfamily/Winged helix DNA-binding domain"/>
    <property type="match status" value="1"/>
</dbReference>
<dbReference type="SUPFAM" id="SSF88659">
    <property type="entry name" value="Sigma3 and sigma4 domains of RNA polymerase sigma factors"/>
    <property type="match status" value="1"/>
</dbReference>
<dbReference type="STRING" id="226505.SAMN05444394_3955"/>
<evidence type="ECO:0000256" key="4">
    <source>
        <dbReference type="ARBA" id="ARBA00023125"/>
    </source>
</evidence>
<keyword evidence="2" id="KW-0805">Transcription regulation</keyword>
<dbReference type="GO" id="GO:0016987">
    <property type="term" value="F:sigma factor activity"/>
    <property type="evidence" value="ECO:0007669"/>
    <property type="project" value="UniProtKB-KW"/>
</dbReference>
<evidence type="ECO:0000313" key="8">
    <source>
        <dbReference type="EMBL" id="SIO22746.1"/>
    </source>
</evidence>
<feature type="domain" description="RNA polymerase sigma factor 70 region 4 type 2" evidence="7">
    <location>
        <begin position="107"/>
        <end position="152"/>
    </location>
</feature>
<sequence length="163" mass="19523">MKSFFETHIWPKRSKLYRLVYLWIRDRALAEDMIQNVFEKSFQKEEELANHPNLSGWLVKSLKNEVLMYYRTSNKLEALDGLEEIQVSEPVDEEAKESVRKVMILVKDLPLKQQEIFQLREVEGMSYEEISDYLEISLEQVKVNLHRARTKIRERMMSLKERG</sequence>
<dbReference type="Pfam" id="PF04542">
    <property type="entry name" value="Sigma70_r2"/>
    <property type="match status" value="1"/>
</dbReference>
<reference evidence="9" key="1">
    <citation type="submission" date="2016-11" db="EMBL/GenBank/DDBJ databases">
        <authorList>
            <person name="Varghese N."/>
            <person name="Submissions S."/>
        </authorList>
    </citation>
    <scope>NUCLEOTIDE SEQUENCE [LARGE SCALE GENOMIC DNA]</scope>
    <source>
        <strain evidence="9">DSM 15292</strain>
    </source>
</reference>
<dbReference type="InterPro" id="IPR013324">
    <property type="entry name" value="RNA_pol_sigma_r3/r4-like"/>
</dbReference>
<name>A0A1N6HSN2_9BACT</name>
<evidence type="ECO:0000256" key="1">
    <source>
        <dbReference type="ARBA" id="ARBA00010641"/>
    </source>
</evidence>
<dbReference type="GO" id="GO:0003677">
    <property type="term" value="F:DNA binding"/>
    <property type="evidence" value="ECO:0007669"/>
    <property type="project" value="UniProtKB-KW"/>
</dbReference>
<dbReference type="RefSeq" id="WP_074226736.1">
    <property type="nucleotide sequence ID" value="NZ_FSRC01000004.1"/>
</dbReference>
<dbReference type="Pfam" id="PF08281">
    <property type="entry name" value="Sigma70_r4_2"/>
    <property type="match status" value="1"/>
</dbReference>
<dbReference type="InterPro" id="IPR013325">
    <property type="entry name" value="RNA_pol_sigma_r2"/>
</dbReference>
<evidence type="ECO:0000259" key="6">
    <source>
        <dbReference type="Pfam" id="PF04542"/>
    </source>
</evidence>
<dbReference type="AlphaFoldDB" id="A0A1N6HSN2"/>
<evidence type="ECO:0000259" key="7">
    <source>
        <dbReference type="Pfam" id="PF08281"/>
    </source>
</evidence>
<dbReference type="Gene3D" id="1.10.1740.10">
    <property type="match status" value="1"/>
</dbReference>
<keyword evidence="4" id="KW-0238">DNA-binding</keyword>
<keyword evidence="5" id="KW-0804">Transcription</keyword>
<comment type="similarity">
    <text evidence="1">Belongs to the sigma-70 factor family. ECF subfamily.</text>
</comment>
<dbReference type="PANTHER" id="PTHR43133:SF8">
    <property type="entry name" value="RNA POLYMERASE SIGMA FACTOR HI_1459-RELATED"/>
    <property type="match status" value="1"/>
</dbReference>
<evidence type="ECO:0000313" key="9">
    <source>
        <dbReference type="Proteomes" id="UP000185221"/>
    </source>
</evidence>
<dbReference type="InterPro" id="IPR039425">
    <property type="entry name" value="RNA_pol_sigma-70-like"/>
</dbReference>
<evidence type="ECO:0000256" key="3">
    <source>
        <dbReference type="ARBA" id="ARBA00023082"/>
    </source>
</evidence>
<evidence type="ECO:0000256" key="5">
    <source>
        <dbReference type="ARBA" id="ARBA00023163"/>
    </source>
</evidence>
<keyword evidence="9" id="KW-1185">Reference proteome</keyword>
<protein>
    <submittedName>
        <fullName evidence="8">RNA polymerase sigma-70 factor, ECF subfamily</fullName>
    </submittedName>
</protein>
<dbReference type="InterPro" id="IPR014284">
    <property type="entry name" value="RNA_pol_sigma-70_dom"/>
</dbReference>
<accession>A0A1N6HSN2</accession>
<dbReference type="PANTHER" id="PTHR43133">
    <property type="entry name" value="RNA POLYMERASE ECF-TYPE SIGMA FACTO"/>
    <property type="match status" value="1"/>
</dbReference>
<dbReference type="NCBIfam" id="TIGR02937">
    <property type="entry name" value="sigma70-ECF"/>
    <property type="match status" value="1"/>
</dbReference>